<dbReference type="InterPro" id="IPR036390">
    <property type="entry name" value="WH_DNA-bd_sf"/>
</dbReference>
<dbReference type="SUPFAM" id="SSF48008">
    <property type="entry name" value="GntR ligand-binding domain-like"/>
    <property type="match status" value="1"/>
</dbReference>
<dbReference type="PANTHER" id="PTHR43537">
    <property type="entry name" value="TRANSCRIPTIONAL REGULATOR, GNTR FAMILY"/>
    <property type="match status" value="1"/>
</dbReference>
<dbReference type="Pfam" id="PF00392">
    <property type="entry name" value="GntR"/>
    <property type="match status" value="1"/>
</dbReference>
<keyword evidence="3" id="KW-0804">Transcription</keyword>
<dbReference type="PROSITE" id="PS50949">
    <property type="entry name" value="HTH_GNTR"/>
    <property type="match status" value="1"/>
</dbReference>
<dbReference type="RefSeq" id="WP_344597437.1">
    <property type="nucleotide sequence ID" value="NZ_BAAARW010000039.1"/>
</dbReference>
<protein>
    <submittedName>
        <fullName evidence="5">GntR family transcriptional regulator RoxY</fullName>
    </submittedName>
</protein>
<dbReference type="SMART" id="SM00345">
    <property type="entry name" value="HTH_GNTR"/>
    <property type="match status" value="1"/>
</dbReference>
<reference evidence="5 6" key="1">
    <citation type="journal article" date="2019" name="Int. J. Syst. Evol. Microbiol.">
        <title>The Global Catalogue of Microorganisms (GCM) 10K type strain sequencing project: providing services to taxonomists for standard genome sequencing and annotation.</title>
        <authorList>
            <consortium name="The Broad Institute Genomics Platform"/>
            <consortium name="The Broad Institute Genome Sequencing Center for Infectious Disease"/>
            <person name="Wu L."/>
            <person name="Ma J."/>
        </authorList>
    </citation>
    <scope>NUCLEOTIDE SEQUENCE [LARGE SCALE GENOMIC DNA]</scope>
    <source>
        <strain evidence="5 6">JCM 3325</strain>
    </source>
</reference>
<dbReference type="Gene3D" id="1.10.10.10">
    <property type="entry name" value="Winged helix-like DNA-binding domain superfamily/Winged helix DNA-binding domain"/>
    <property type="match status" value="1"/>
</dbReference>
<dbReference type="SUPFAM" id="SSF46785">
    <property type="entry name" value="Winged helix' DNA-binding domain"/>
    <property type="match status" value="1"/>
</dbReference>
<dbReference type="InterPro" id="IPR011711">
    <property type="entry name" value="GntR_C"/>
</dbReference>
<feature type="domain" description="HTH gntR-type" evidence="4">
    <location>
        <begin position="7"/>
        <end position="74"/>
    </location>
</feature>
<dbReference type="EMBL" id="BAAARW010000039">
    <property type="protein sequence ID" value="GAA2454662.1"/>
    <property type="molecule type" value="Genomic_DNA"/>
</dbReference>
<name>A0ABN3KBI5_9ACTN</name>
<evidence type="ECO:0000313" key="5">
    <source>
        <dbReference type="EMBL" id="GAA2454662.1"/>
    </source>
</evidence>
<keyword evidence="1" id="KW-0805">Transcription regulation</keyword>
<dbReference type="Gene3D" id="1.20.120.530">
    <property type="entry name" value="GntR ligand-binding domain-like"/>
    <property type="match status" value="1"/>
</dbReference>
<comment type="caution">
    <text evidence="5">The sequence shown here is derived from an EMBL/GenBank/DDBJ whole genome shotgun (WGS) entry which is preliminary data.</text>
</comment>
<dbReference type="Proteomes" id="UP001501231">
    <property type="component" value="Unassembled WGS sequence"/>
</dbReference>
<dbReference type="InterPro" id="IPR008920">
    <property type="entry name" value="TF_FadR/GntR_C"/>
</dbReference>
<dbReference type="CDD" id="cd07377">
    <property type="entry name" value="WHTH_GntR"/>
    <property type="match status" value="1"/>
</dbReference>
<dbReference type="InterPro" id="IPR036388">
    <property type="entry name" value="WH-like_DNA-bd_sf"/>
</dbReference>
<dbReference type="PANTHER" id="PTHR43537:SF45">
    <property type="entry name" value="GNTR FAMILY REGULATORY PROTEIN"/>
    <property type="match status" value="1"/>
</dbReference>
<evidence type="ECO:0000256" key="2">
    <source>
        <dbReference type="ARBA" id="ARBA00023125"/>
    </source>
</evidence>
<proteinExistence type="predicted"/>
<evidence type="ECO:0000256" key="3">
    <source>
        <dbReference type="ARBA" id="ARBA00023163"/>
    </source>
</evidence>
<dbReference type="Pfam" id="PF07729">
    <property type="entry name" value="FCD"/>
    <property type="match status" value="1"/>
</dbReference>
<evidence type="ECO:0000259" key="4">
    <source>
        <dbReference type="PROSITE" id="PS50949"/>
    </source>
</evidence>
<keyword evidence="2" id="KW-0238">DNA-binding</keyword>
<evidence type="ECO:0000256" key="1">
    <source>
        <dbReference type="ARBA" id="ARBA00023015"/>
    </source>
</evidence>
<dbReference type="InterPro" id="IPR000524">
    <property type="entry name" value="Tscrpt_reg_HTH_GntR"/>
</dbReference>
<evidence type="ECO:0000313" key="6">
    <source>
        <dbReference type="Proteomes" id="UP001501231"/>
    </source>
</evidence>
<keyword evidence="6" id="KW-1185">Reference proteome</keyword>
<sequence length="217" mass="24778">MKTDRPEPKQERVYGLLRADILRCDLRPGQLIIEAELAERYGTSKTPVRQALSRLAVENIVDTLPRRGWMVRHITVRDVRHVYLLRRLLEPEAAAMAAELATPDDIARLERLDEEQWTAGHEEMDFSLHSGFHLAVAELARVPRMTEILAGLHTHVQWFLRVQALDEGRVPRKHRHEKLLAALRDRDPRAARDVMTHNLAAADIRIANAIVGDLDPA</sequence>
<accession>A0ABN3KBI5</accession>
<dbReference type="SMART" id="SM00895">
    <property type="entry name" value="FCD"/>
    <property type="match status" value="1"/>
</dbReference>
<gene>
    <name evidence="5" type="primary">roxY</name>
    <name evidence="5" type="ORF">GCM10010191_87040</name>
</gene>
<organism evidence="5 6">
    <name type="scientific">Actinomadura vinacea</name>
    <dbReference type="NCBI Taxonomy" id="115336"/>
    <lineage>
        <taxon>Bacteria</taxon>
        <taxon>Bacillati</taxon>
        <taxon>Actinomycetota</taxon>
        <taxon>Actinomycetes</taxon>
        <taxon>Streptosporangiales</taxon>
        <taxon>Thermomonosporaceae</taxon>
        <taxon>Actinomadura</taxon>
    </lineage>
</organism>